<evidence type="ECO:0000256" key="19">
    <source>
        <dbReference type="PIRNR" id="PIRNR017184"/>
    </source>
</evidence>
<dbReference type="NCBIfam" id="TIGR00197">
    <property type="entry name" value="yjeF_nterm"/>
    <property type="match status" value="1"/>
</dbReference>
<dbReference type="Proteomes" id="UP001501725">
    <property type="component" value="Unassembled WGS sequence"/>
</dbReference>
<evidence type="ECO:0000256" key="14">
    <source>
        <dbReference type="ARBA" id="ARBA00025153"/>
    </source>
</evidence>
<keyword evidence="6 17" id="KW-0547">Nucleotide-binding</keyword>
<keyword evidence="9 18" id="KW-0630">Potassium</keyword>
<comment type="catalytic activity">
    <reaction evidence="15 17 19">
        <text>(6S)-NADHX + ADP = AMP + phosphate + NADH + H(+)</text>
        <dbReference type="Rhea" id="RHEA:32223"/>
        <dbReference type="ChEBI" id="CHEBI:15378"/>
        <dbReference type="ChEBI" id="CHEBI:43474"/>
        <dbReference type="ChEBI" id="CHEBI:57945"/>
        <dbReference type="ChEBI" id="CHEBI:64074"/>
        <dbReference type="ChEBI" id="CHEBI:456215"/>
        <dbReference type="ChEBI" id="CHEBI:456216"/>
        <dbReference type="EC" id="4.2.1.136"/>
    </reaction>
</comment>
<keyword evidence="23" id="KW-1185">Reference proteome</keyword>
<evidence type="ECO:0000256" key="5">
    <source>
        <dbReference type="ARBA" id="ARBA00022723"/>
    </source>
</evidence>
<dbReference type="Gene3D" id="3.40.1190.20">
    <property type="match status" value="1"/>
</dbReference>
<organism evidence="22 23">
    <name type="scientific">Flaviaesturariibacter amylovorans</name>
    <dbReference type="NCBI Taxonomy" id="1084520"/>
    <lineage>
        <taxon>Bacteria</taxon>
        <taxon>Pseudomonadati</taxon>
        <taxon>Bacteroidota</taxon>
        <taxon>Chitinophagia</taxon>
        <taxon>Chitinophagales</taxon>
        <taxon>Chitinophagaceae</taxon>
        <taxon>Flaviaestuariibacter</taxon>
    </lineage>
</organism>
<dbReference type="InterPro" id="IPR004443">
    <property type="entry name" value="YjeF_N_dom"/>
</dbReference>
<dbReference type="PANTHER" id="PTHR12592">
    <property type="entry name" value="ATP-DEPENDENT (S)-NAD(P)H-HYDRATE DEHYDRATASE FAMILY MEMBER"/>
    <property type="match status" value="1"/>
</dbReference>
<reference evidence="23" key="1">
    <citation type="journal article" date="2019" name="Int. J. Syst. Evol. Microbiol.">
        <title>The Global Catalogue of Microorganisms (GCM) 10K type strain sequencing project: providing services to taxonomists for standard genome sequencing and annotation.</title>
        <authorList>
            <consortium name="The Broad Institute Genomics Platform"/>
            <consortium name="The Broad Institute Genome Sequencing Center for Infectious Disease"/>
            <person name="Wu L."/>
            <person name="Ma J."/>
        </authorList>
    </citation>
    <scope>NUCLEOTIDE SEQUENCE [LARGE SCALE GENOMIC DNA]</scope>
    <source>
        <strain evidence="23">JCM 17919</strain>
    </source>
</reference>
<keyword evidence="7 17" id="KW-0067">ATP-binding</keyword>
<feature type="binding site" evidence="18">
    <location>
        <begin position="57"/>
        <end position="61"/>
    </location>
    <ligand>
        <name>(6S)-NADPHX</name>
        <dbReference type="ChEBI" id="CHEBI:64076"/>
    </ligand>
</feature>
<feature type="binding site" evidence="18">
    <location>
        <position position="58"/>
    </location>
    <ligand>
        <name>K(+)</name>
        <dbReference type="ChEBI" id="CHEBI:29103"/>
    </ligand>
</feature>
<dbReference type="SUPFAM" id="SSF53613">
    <property type="entry name" value="Ribokinase-like"/>
    <property type="match status" value="1"/>
</dbReference>
<comment type="similarity">
    <text evidence="4 19">In the C-terminal section; belongs to the NnrD/CARKD family.</text>
</comment>
<dbReference type="Gene3D" id="3.40.50.10260">
    <property type="entry name" value="YjeF N-terminal domain"/>
    <property type="match status" value="1"/>
</dbReference>
<dbReference type="InterPro" id="IPR029056">
    <property type="entry name" value="Ribokinase-like"/>
</dbReference>
<evidence type="ECO:0000256" key="15">
    <source>
        <dbReference type="ARBA" id="ARBA00048238"/>
    </source>
</evidence>
<comment type="subunit">
    <text evidence="17">Homotetramer.</text>
</comment>
<evidence type="ECO:0000256" key="7">
    <source>
        <dbReference type="ARBA" id="ARBA00022840"/>
    </source>
</evidence>
<dbReference type="Pfam" id="PF03853">
    <property type="entry name" value="YjeF_N"/>
    <property type="match status" value="1"/>
</dbReference>
<comment type="catalytic activity">
    <reaction evidence="2 18 19">
        <text>(6R)-NADPHX = (6S)-NADPHX</text>
        <dbReference type="Rhea" id="RHEA:32227"/>
        <dbReference type="ChEBI" id="CHEBI:64076"/>
        <dbReference type="ChEBI" id="CHEBI:64077"/>
        <dbReference type="EC" id="5.1.99.6"/>
    </reaction>
</comment>
<dbReference type="HAMAP" id="MF_01965">
    <property type="entry name" value="NADHX_dehydratase"/>
    <property type="match status" value="1"/>
</dbReference>
<sequence length="500" mass="51890">MKIFTAAQVRAWDAATIDEQGISSLDLMERAAACCTEWLLHHCPPDAPFALFCGRGNNGGDGLAIVRQLLAAGRSVSVYVVQPGRAASPDFAANHTRLAASGISIGAVEEGAPLPGIPAGSVVVDALFGAGLNKPLEGVAAALTVALNDSGASIISIDLPSGLFMDRPSTTHAVIRATHTLTFGAPKLALLLQENAPFIGAVQVLGIGLSTRFAQETQSPYFYLTNKEAKARFRPRPRFAHKGSFGHLLLAAGARGKMGAALLAATAAARGGAGLLSCHIPRCGELVLQTALPEAMLATDACEDFLTELPADMDRYDVVAIGPGIGTSDPVAELLERYLQHSPGPMVLDADALNILAQHPYWLLRLPPGSILTPHPKEFDRLFGTHTSDFDRIRTALDQAAALKSAVLLKGHHTFVALPDGTGAFNSTGNPGMARGGSGDVLTGLLGALLAQGYSAADAALLGVYLHGAAGDSAAAAASAEAMLPSDLILHLGNAFRRLY</sequence>
<dbReference type="Pfam" id="PF01256">
    <property type="entry name" value="Carb_kinase"/>
    <property type="match status" value="1"/>
</dbReference>
<comment type="similarity">
    <text evidence="3 19">In the N-terminal section; belongs to the NnrE/AIBP family.</text>
</comment>
<dbReference type="InterPro" id="IPR017953">
    <property type="entry name" value="Carbohydrate_kinase_pred_CS"/>
</dbReference>
<dbReference type="PROSITE" id="PS51385">
    <property type="entry name" value="YJEF_N"/>
    <property type="match status" value="1"/>
</dbReference>
<feature type="binding site" evidence="17">
    <location>
        <position position="439"/>
    </location>
    <ligand>
        <name>AMP</name>
        <dbReference type="ChEBI" id="CHEBI:456215"/>
    </ligand>
</feature>
<feature type="binding site" evidence="18">
    <location>
        <position position="161"/>
    </location>
    <ligand>
        <name>K(+)</name>
        <dbReference type="ChEBI" id="CHEBI:29103"/>
    </ligand>
</feature>
<evidence type="ECO:0000313" key="22">
    <source>
        <dbReference type="EMBL" id="GAA4331139.1"/>
    </source>
</evidence>
<evidence type="ECO:0000256" key="2">
    <source>
        <dbReference type="ARBA" id="ARBA00000909"/>
    </source>
</evidence>
<dbReference type="CDD" id="cd01171">
    <property type="entry name" value="YXKO-related"/>
    <property type="match status" value="1"/>
</dbReference>
<dbReference type="PROSITE" id="PS01050">
    <property type="entry name" value="YJEF_C_2"/>
    <property type="match status" value="1"/>
</dbReference>
<dbReference type="EC" id="5.1.99.6" evidence="19"/>
<proteinExistence type="inferred from homology"/>
<feature type="binding site" evidence="17">
    <location>
        <position position="440"/>
    </location>
    <ligand>
        <name>(6S)-NADPHX</name>
        <dbReference type="ChEBI" id="CHEBI:64076"/>
    </ligand>
</feature>
<gene>
    <name evidence="18" type="primary">nnrE</name>
    <name evidence="17" type="synonym">nnrD</name>
    <name evidence="22" type="ORF">GCM10023184_22680</name>
</gene>
<feature type="binding site" evidence="17">
    <location>
        <position position="375"/>
    </location>
    <ligand>
        <name>(6S)-NADPHX</name>
        <dbReference type="ChEBI" id="CHEBI:64076"/>
    </ligand>
</feature>
<keyword evidence="10 17" id="KW-0520">NAD</keyword>
<keyword evidence="8 17" id="KW-0521">NADP</keyword>
<dbReference type="EC" id="4.2.1.136" evidence="19"/>
<keyword evidence="11 18" id="KW-0413">Isomerase</keyword>
<dbReference type="PIRSF" id="PIRSF017184">
    <property type="entry name" value="Nnr"/>
    <property type="match status" value="1"/>
</dbReference>
<feature type="binding site" evidence="18">
    <location>
        <position position="158"/>
    </location>
    <ligand>
        <name>(6S)-NADPHX</name>
        <dbReference type="ChEBI" id="CHEBI:64076"/>
    </ligand>
</feature>
<keyword evidence="13" id="KW-0511">Multifunctional enzyme</keyword>
<comment type="function">
    <text evidence="14 19">Bifunctional enzyme that catalyzes the epimerization of the S- and R-forms of NAD(P)HX and the dehydration of the S-form of NAD(P)HX at the expense of ADP, which is converted to AMP. This allows the repair of both epimers of NAD(P)HX, a damaged form of NAD(P)H that is a result of enzymatic or heat-dependent hydration.</text>
</comment>
<evidence type="ECO:0000313" key="23">
    <source>
        <dbReference type="Proteomes" id="UP001501725"/>
    </source>
</evidence>
<evidence type="ECO:0000256" key="10">
    <source>
        <dbReference type="ARBA" id="ARBA00023027"/>
    </source>
</evidence>
<evidence type="ECO:0000256" key="9">
    <source>
        <dbReference type="ARBA" id="ARBA00022958"/>
    </source>
</evidence>
<feature type="domain" description="YjeF N-terminal" evidence="21">
    <location>
        <begin position="9"/>
        <end position="215"/>
    </location>
</feature>
<evidence type="ECO:0000256" key="12">
    <source>
        <dbReference type="ARBA" id="ARBA00023239"/>
    </source>
</evidence>
<evidence type="ECO:0000256" key="11">
    <source>
        <dbReference type="ARBA" id="ARBA00023235"/>
    </source>
</evidence>
<accession>A0ABP8GX96</accession>
<dbReference type="RefSeq" id="WP_345255828.1">
    <property type="nucleotide sequence ID" value="NZ_BAABGY010000007.1"/>
</dbReference>
<evidence type="ECO:0000256" key="1">
    <source>
        <dbReference type="ARBA" id="ARBA00000013"/>
    </source>
</evidence>
<evidence type="ECO:0000256" key="16">
    <source>
        <dbReference type="ARBA" id="ARBA00049209"/>
    </source>
</evidence>
<comment type="catalytic activity">
    <reaction evidence="1 18 19">
        <text>(6R)-NADHX = (6S)-NADHX</text>
        <dbReference type="Rhea" id="RHEA:32215"/>
        <dbReference type="ChEBI" id="CHEBI:64074"/>
        <dbReference type="ChEBI" id="CHEBI:64075"/>
        <dbReference type="EC" id="5.1.99.6"/>
    </reaction>
</comment>
<feature type="binding site" evidence="17">
    <location>
        <position position="324"/>
    </location>
    <ligand>
        <name>(6S)-NADPHX</name>
        <dbReference type="ChEBI" id="CHEBI:64076"/>
    </ligand>
</feature>
<evidence type="ECO:0000256" key="18">
    <source>
        <dbReference type="HAMAP-Rule" id="MF_01966"/>
    </source>
</evidence>
<comment type="caution">
    <text evidence="22">The sequence shown here is derived from an EMBL/GenBank/DDBJ whole genome shotgun (WGS) entry which is preliminary data.</text>
</comment>
<comment type="cofactor">
    <cofactor evidence="18 19">
        <name>K(+)</name>
        <dbReference type="ChEBI" id="CHEBI:29103"/>
    </cofactor>
    <text evidence="18 19">Binds 1 potassium ion per subunit.</text>
</comment>
<evidence type="ECO:0000256" key="8">
    <source>
        <dbReference type="ARBA" id="ARBA00022857"/>
    </source>
</evidence>
<evidence type="ECO:0000256" key="17">
    <source>
        <dbReference type="HAMAP-Rule" id="MF_01965"/>
    </source>
</evidence>
<keyword evidence="5 18" id="KW-0479">Metal-binding</keyword>
<dbReference type="InterPro" id="IPR030677">
    <property type="entry name" value="Nnr"/>
</dbReference>
<comment type="caution">
    <text evidence="18">Lacks conserved residue(s) required for the propagation of feature annotation.</text>
</comment>
<comment type="catalytic activity">
    <reaction evidence="16 17 19">
        <text>(6S)-NADPHX + ADP = AMP + phosphate + NADPH + H(+)</text>
        <dbReference type="Rhea" id="RHEA:32235"/>
        <dbReference type="ChEBI" id="CHEBI:15378"/>
        <dbReference type="ChEBI" id="CHEBI:43474"/>
        <dbReference type="ChEBI" id="CHEBI:57783"/>
        <dbReference type="ChEBI" id="CHEBI:64076"/>
        <dbReference type="ChEBI" id="CHEBI:456215"/>
        <dbReference type="ChEBI" id="CHEBI:456216"/>
        <dbReference type="EC" id="4.2.1.136"/>
    </reaction>
</comment>
<evidence type="ECO:0000256" key="3">
    <source>
        <dbReference type="ARBA" id="ARBA00006001"/>
    </source>
</evidence>
<evidence type="ECO:0000256" key="13">
    <source>
        <dbReference type="ARBA" id="ARBA00023268"/>
    </source>
</evidence>
<keyword evidence="12 17" id="KW-0456">Lyase</keyword>
<dbReference type="EMBL" id="BAABGY010000007">
    <property type="protein sequence ID" value="GAA4331139.1"/>
    <property type="molecule type" value="Genomic_DNA"/>
</dbReference>
<evidence type="ECO:0000259" key="21">
    <source>
        <dbReference type="PROSITE" id="PS51385"/>
    </source>
</evidence>
<dbReference type="InterPro" id="IPR000631">
    <property type="entry name" value="CARKD"/>
</dbReference>
<comment type="function">
    <text evidence="18">Catalyzes the epimerization of the S- and R-forms of NAD(P)HX, a damaged form of NAD(P)H that is a result of enzymatic or heat-dependent hydration. This is a prerequisite for the S-specific NAD(P)H-hydrate dehydratase to allow the repair of both epimers of NAD(P)HX.</text>
</comment>
<feature type="binding site" evidence="18">
    <location>
        <position position="125"/>
    </location>
    <ligand>
        <name>K(+)</name>
        <dbReference type="ChEBI" id="CHEBI:29103"/>
    </ligand>
</feature>
<feature type="binding site" evidence="17">
    <location>
        <begin position="410"/>
        <end position="414"/>
    </location>
    <ligand>
        <name>AMP</name>
        <dbReference type="ChEBI" id="CHEBI:456215"/>
    </ligand>
</feature>
<name>A0ABP8GX96_9BACT</name>
<evidence type="ECO:0000259" key="20">
    <source>
        <dbReference type="PROSITE" id="PS51383"/>
    </source>
</evidence>
<dbReference type="PANTHER" id="PTHR12592:SF0">
    <property type="entry name" value="ATP-DEPENDENT (S)-NAD(P)H-HYDRATE DEHYDRATASE"/>
    <property type="match status" value="1"/>
</dbReference>
<feature type="binding site" evidence="17">
    <location>
        <position position="260"/>
    </location>
    <ligand>
        <name>(6S)-NADPHX</name>
        <dbReference type="ChEBI" id="CHEBI:64076"/>
    </ligand>
</feature>
<dbReference type="NCBIfam" id="TIGR00196">
    <property type="entry name" value="yjeF_cterm"/>
    <property type="match status" value="1"/>
</dbReference>
<comment type="function">
    <text evidence="17">Catalyzes the dehydration of the S-form of NAD(P)HX at the expense of ADP, which is converted to AMP. Together with NAD(P)HX epimerase, which catalyzes the epimerization of the S- and R-forms, the enzyme allows the repair of both epimers of NAD(P)HX, a damaged form of NAD(P)H that is a result of enzymatic or heat-dependent hydration.</text>
</comment>
<evidence type="ECO:0000256" key="6">
    <source>
        <dbReference type="ARBA" id="ARBA00022741"/>
    </source>
</evidence>
<comment type="cofactor">
    <cofactor evidence="17">
        <name>Mg(2+)</name>
        <dbReference type="ChEBI" id="CHEBI:18420"/>
    </cofactor>
</comment>
<protein>
    <recommendedName>
        <fullName evidence="19">Bifunctional NAD(P)H-hydrate repair enzyme</fullName>
    </recommendedName>
    <alternativeName>
        <fullName evidence="19">Nicotinamide nucleotide repair protein</fullName>
    </alternativeName>
    <domain>
        <recommendedName>
            <fullName evidence="19">ADP-dependent (S)-NAD(P)H-hydrate dehydratase</fullName>
            <ecNumber evidence="19">4.2.1.136</ecNumber>
        </recommendedName>
        <alternativeName>
            <fullName evidence="19">ADP-dependent NAD(P)HX dehydratase</fullName>
        </alternativeName>
    </domain>
    <domain>
        <recommendedName>
            <fullName evidence="19">NAD(P)H-hydrate epimerase</fullName>
            <ecNumber evidence="19">5.1.99.6</ecNumber>
        </recommendedName>
    </domain>
</protein>
<dbReference type="PROSITE" id="PS51383">
    <property type="entry name" value="YJEF_C_3"/>
    <property type="match status" value="1"/>
</dbReference>
<comment type="similarity">
    <text evidence="17">Belongs to the NnrD/CARKD family.</text>
</comment>
<dbReference type="SUPFAM" id="SSF64153">
    <property type="entry name" value="YjeF N-terminal domain-like"/>
    <property type="match status" value="1"/>
</dbReference>
<feature type="binding site" evidence="18">
    <location>
        <begin position="129"/>
        <end position="135"/>
    </location>
    <ligand>
        <name>(6S)-NADPHX</name>
        <dbReference type="ChEBI" id="CHEBI:64076"/>
    </ligand>
</feature>
<evidence type="ECO:0000256" key="4">
    <source>
        <dbReference type="ARBA" id="ARBA00009524"/>
    </source>
</evidence>
<dbReference type="HAMAP" id="MF_01966">
    <property type="entry name" value="NADHX_epimerase"/>
    <property type="match status" value="1"/>
</dbReference>
<feature type="domain" description="YjeF C-terminal" evidence="20">
    <location>
        <begin position="225"/>
        <end position="499"/>
    </location>
</feature>
<dbReference type="InterPro" id="IPR036652">
    <property type="entry name" value="YjeF_N_dom_sf"/>
</dbReference>
<comment type="similarity">
    <text evidence="18">Belongs to the NnrE/AIBP family.</text>
</comment>